<evidence type="ECO:0000256" key="4">
    <source>
        <dbReference type="ARBA" id="ARBA00022692"/>
    </source>
</evidence>
<proteinExistence type="inferred from homology"/>
<organism evidence="9 10">
    <name type="scientific">Populus trichocarpa</name>
    <name type="common">Western balsam poplar</name>
    <name type="synonym">Populus balsamifera subsp. trichocarpa</name>
    <dbReference type="NCBI Taxonomy" id="3694"/>
    <lineage>
        <taxon>Eukaryota</taxon>
        <taxon>Viridiplantae</taxon>
        <taxon>Streptophyta</taxon>
        <taxon>Embryophyta</taxon>
        <taxon>Tracheophyta</taxon>
        <taxon>Spermatophyta</taxon>
        <taxon>Magnoliopsida</taxon>
        <taxon>eudicotyledons</taxon>
        <taxon>Gunneridae</taxon>
        <taxon>Pentapetalae</taxon>
        <taxon>rosids</taxon>
        <taxon>fabids</taxon>
        <taxon>Malpighiales</taxon>
        <taxon>Salicaceae</taxon>
        <taxon>Saliceae</taxon>
        <taxon>Populus</taxon>
    </lineage>
</organism>
<evidence type="ECO:0000259" key="8">
    <source>
        <dbReference type="PROSITE" id="PS50850"/>
    </source>
</evidence>
<dbReference type="InParanoid" id="B9HM87"/>
<dbReference type="eggNOG" id="KOG0254">
    <property type="taxonomic scope" value="Eukaryota"/>
</dbReference>
<feature type="transmembrane region" description="Helical" evidence="7">
    <location>
        <begin position="104"/>
        <end position="122"/>
    </location>
</feature>
<dbReference type="PANTHER" id="PTHR48021">
    <property type="match status" value="1"/>
</dbReference>
<dbReference type="GO" id="GO:0022857">
    <property type="term" value="F:transmembrane transporter activity"/>
    <property type="evidence" value="ECO:0007669"/>
    <property type="project" value="InterPro"/>
</dbReference>
<dbReference type="Proteomes" id="UP000006729">
    <property type="component" value="Chromosome 8"/>
</dbReference>
<evidence type="ECO:0000256" key="7">
    <source>
        <dbReference type="SAM" id="Phobius"/>
    </source>
</evidence>
<sequence length="139" mass="15658">MLFVHKDLCNCDMSRLFLSSSFFLSQGLEFFVMIIVIQGHGLLLEEIYISTFSIGTGPVPWVVMSEIFPINIKGIAGSLMVLVTWLGAWSVSFTFIFLMDWSTFFVYSGFSVLAILYVAKFLPETKGKTLEEIQNSIDS</sequence>
<dbReference type="PROSITE" id="PS50850">
    <property type="entry name" value="MFS"/>
    <property type="match status" value="1"/>
</dbReference>
<keyword evidence="6 7" id="KW-0472">Membrane</keyword>
<evidence type="ECO:0000256" key="1">
    <source>
        <dbReference type="ARBA" id="ARBA00004141"/>
    </source>
</evidence>
<feature type="transmembrane region" description="Helical" evidence="7">
    <location>
        <begin position="21"/>
        <end position="41"/>
    </location>
</feature>
<feature type="transmembrane region" description="Helical" evidence="7">
    <location>
        <begin position="76"/>
        <end position="98"/>
    </location>
</feature>
<accession>B9HM87</accession>
<dbReference type="PANTHER" id="PTHR48021:SF37">
    <property type="entry name" value="SUGAR TRANSPORTER ERD6-LIKE 16"/>
    <property type="match status" value="1"/>
</dbReference>
<evidence type="ECO:0000313" key="9">
    <source>
        <dbReference type="EMBL" id="PNT25685.1"/>
    </source>
</evidence>
<keyword evidence="3" id="KW-0762">Sugar transport</keyword>
<dbReference type="Gene3D" id="1.20.1250.20">
    <property type="entry name" value="MFS general substrate transporter like domains"/>
    <property type="match status" value="1"/>
</dbReference>
<dbReference type="HOGENOM" id="CLU_1848507_0_0_1"/>
<keyword evidence="5 7" id="KW-1133">Transmembrane helix</keyword>
<feature type="domain" description="Major facilitator superfamily (MFS) profile" evidence="8">
    <location>
        <begin position="1"/>
        <end position="126"/>
    </location>
</feature>
<evidence type="ECO:0000256" key="3">
    <source>
        <dbReference type="ARBA" id="ARBA00022597"/>
    </source>
</evidence>
<evidence type="ECO:0000256" key="5">
    <source>
        <dbReference type="ARBA" id="ARBA00022989"/>
    </source>
</evidence>
<comment type="subcellular location">
    <subcellularLocation>
        <location evidence="1">Membrane</location>
        <topology evidence="1">Multi-pass membrane protein</topology>
    </subcellularLocation>
</comment>
<name>B9HM87_POPTR</name>
<dbReference type="SMR" id="B9HM87"/>
<keyword evidence="3" id="KW-0813">Transport</keyword>
<evidence type="ECO:0000256" key="6">
    <source>
        <dbReference type="ARBA" id="ARBA00023136"/>
    </source>
</evidence>
<dbReference type="InterPro" id="IPR003663">
    <property type="entry name" value="Sugar/inositol_transpt"/>
</dbReference>
<dbReference type="InterPro" id="IPR005828">
    <property type="entry name" value="MFS_sugar_transport-like"/>
</dbReference>
<evidence type="ECO:0000313" key="10">
    <source>
        <dbReference type="Proteomes" id="UP000006729"/>
    </source>
</evidence>
<keyword evidence="10" id="KW-1185">Reference proteome</keyword>
<dbReference type="InterPro" id="IPR036259">
    <property type="entry name" value="MFS_trans_sf"/>
</dbReference>
<dbReference type="PRINTS" id="PR00171">
    <property type="entry name" value="SUGRTRNSPORT"/>
</dbReference>
<dbReference type="Pfam" id="PF00083">
    <property type="entry name" value="Sugar_tr"/>
    <property type="match status" value="1"/>
</dbReference>
<dbReference type="STRING" id="3694.B9HM87"/>
<dbReference type="SUPFAM" id="SSF103473">
    <property type="entry name" value="MFS general substrate transporter"/>
    <property type="match status" value="1"/>
</dbReference>
<protein>
    <recommendedName>
        <fullName evidence="8">Major facilitator superfamily (MFS) profile domain-containing protein</fullName>
    </recommendedName>
</protein>
<gene>
    <name evidence="9" type="ORF">POPTR_008G197100</name>
</gene>
<dbReference type="GO" id="GO:0016020">
    <property type="term" value="C:membrane"/>
    <property type="evidence" value="ECO:0007669"/>
    <property type="project" value="UniProtKB-SubCell"/>
</dbReference>
<dbReference type="EMBL" id="CM009297">
    <property type="protein sequence ID" value="PNT25685.1"/>
    <property type="molecule type" value="Genomic_DNA"/>
</dbReference>
<feature type="transmembrane region" description="Helical" evidence="7">
    <location>
        <begin position="47"/>
        <end position="64"/>
    </location>
</feature>
<comment type="similarity">
    <text evidence="2">Belongs to the major facilitator superfamily. Sugar transporter (TC 2.A.1.1) family.</text>
</comment>
<dbReference type="InterPro" id="IPR020846">
    <property type="entry name" value="MFS_dom"/>
</dbReference>
<dbReference type="InterPro" id="IPR050549">
    <property type="entry name" value="MFS_Trehalose_Transporter"/>
</dbReference>
<evidence type="ECO:0000256" key="2">
    <source>
        <dbReference type="ARBA" id="ARBA00010992"/>
    </source>
</evidence>
<reference evidence="9 10" key="1">
    <citation type="journal article" date="2006" name="Science">
        <title>The genome of black cottonwood, Populus trichocarpa (Torr. &amp; Gray).</title>
        <authorList>
            <person name="Tuskan G.A."/>
            <person name="Difazio S."/>
            <person name="Jansson S."/>
            <person name="Bohlmann J."/>
            <person name="Grigoriev I."/>
            <person name="Hellsten U."/>
            <person name="Putnam N."/>
            <person name="Ralph S."/>
            <person name="Rombauts S."/>
            <person name="Salamov A."/>
            <person name="Schein J."/>
            <person name="Sterck L."/>
            <person name="Aerts A."/>
            <person name="Bhalerao R.R."/>
            <person name="Bhalerao R.P."/>
            <person name="Blaudez D."/>
            <person name="Boerjan W."/>
            <person name="Brun A."/>
            <person name="Brunner A."/>
            <person name="Busov V."/>
            <person name="Campbell M."/>
            <person name="Carlson J."/>
            <person name="Chalot M."/>
            <person name="Chapman J."/>
            <person name="Chen G.L."/>
            <person name="Cooper D."/>
            <person name="Coutinho P.M."/>
            <person name="Couturier J."/>
            <person name="Covert S."/>
            <person name="Cronk Q."/>
            <person name="Cunningham R."/>
            <person name="Davis J."/>
            <person name="Degroeve S."/>
            <person name="Dejardin A."/>
            <person name="Depamphilis C."/>
            <person name="Detter J."/>
            <person name="Dirks B."/>
            <person name="Dubchak I."/>
            <person name="Duplessis S."/>
            <person name="Ehlting J."/>
            <person name="Ellis B."/>
            <person name="Gendler K."/>
            <person name="Goodstein D."/>
            <person name="Gribskov M."/>
            <person name="Grimwood J."/>
            <person name="Groover A."/>
            <person name="Gunter L."/>
            <person name="Hamberger B."/>
            <person name="Heinze B."/>
            <person name="Helariutta Y."/>
            <person name="Henrissat B."/>
            <person name="Holligan D."/>
            <person name="Holt R."/>
            <person name="Huang W."/>
            <person name="Islam-Faridi N."/>
            <person name="Jones S."/>
            <person name="Jones-Rhoades M."/>
            <person name="Jorgensen R."/>
            <person name="Joshi C."/>
            <person name="Kangasjarvi J."/>
            <person name="Karlsson J."/>
            <person name="Kelleher C."/>
            <person name="Kirkpatrick R."/>
            <person name="Kirst M."/>
            <person name="Kohler A."/>
            <person name="Kalluri U."/>
            <person name="Larimer F."/>
            <person name="Leebens-Mack J."/>
            <person name="Leple J.C."/>
            <person name="Locascio P."/>
            <person name="Lou Y."/>
            <person name="Lucas S."/>
            <person name="Martin F."/>
            <person name="Montanini B."/>
            <person name="Napoli C."/>
            <person name="Nelson D.R."/>
            <person name="Nelson C."/>
            <person name="Nieminen K."/>
            <person name="Nilsson O."/>
            <person name="Pereda V."/>
            <person name="Peter G."/>
            <person name="Philippe R."/>
            <person name="Pilate G."/>
            <person name="Poliakov A."/>
            <person name="Razumovskaya J."/>
            <person name="Richardson P."/>
            <person name="Rinaldi C."/>
            <person name="Ritland K."/>
            <person name="Rouze P."/>
            <person name="Ryaboy D."/>
            <person name="Schmutz J."/>
            <person name="Schrader J."/>
            <person name="Segerman B."/>
            <person name="Shin H."/>
            <person name="Siddiqui A."/>
            <person name="Sterky F."/>
            <person name="Terry A."/>
            <person name="Tsai C.J."/>
            <person name="Uberbacher E."/>
            <person name="Unneberg P."/>
            <person name="Vahala J."/>
            <person name="Wall K."/>
            <person name="Wessler S."/>
            <person name="Yang G."/>
            <person name="Yin T."/>
            <person name="Douglas C."/>
            <person name="Marra M."/>
            <person name="Sandberg G."/>
            <person name="Van de Peer Y."/>
            <person name="Rokhsar D."/>
        </authorList>
    </citation>
    <scope>NUCLEOTIDE SEQUENCE [LARGE SCALE GENOMIC DNA]</scope>
    <source>
        <strain evidence="10">cv. Nisqually</strain>
    </source>
</reference>
<dbReference type="AlphaFoldDB" id="B9HM87"/>
<keyword evidence="4 7" id="KW-0812">Transmembrane</keyword>